<evidence type="ECO:0000313" key="3">
    <source>
        <dbReference type="Proteomes" id="UP000623419"/>
    </source>
</evidence>
<gene>
    <name evidence="2" type="ORF">GCM10011521_20180</name>
</gene>
<dbReference type="Pfam" id="PF12697">
    <property type="entry name" value="Abhydrolase_6"/>
    <property type="match status" value="1"/>
</dbReference>
<evidence type="ECO:0000313" key="2">
    <source>
        <dbReference type="EMBL" id="GGA81798.1"/>
    </source>
</evidence>
<organism evidence="2 3">
    <name type="scientific">Arenimonas soli</name>
    <dbReference type="NCBI Taxonomy" id="2269504"/>
    <lineage>
        <taxon>Bacteria</taxon>
        <taxon>Pseudomonadati</taxon>
        <taxon>Pseudomonadota</taxon>
        <taxon>Gammaproteobacteria</taxon>
        <taxon>Lysobacterales</taxon>
        <taxon>Lysobacteraceae</taxon>
        <taxon>Arenimonas</taxon>
    </lineage>
</organism>
<dbReference type="InterPro" id="IPR029058">
    <property type="entry name" value="AB_hydrolase_fold"/>
</dbReference>
<evidence type="ECO:0000259" key="1">
    <source>
        <dbReference type="Pfam" id="PF12697"/>
    </source>
</evidence>
<protein>
    <recommendedName>
        <fullName evidence="1">AB hydrolase-1 domain-containing protein</fullName>
    </recommendedName>
</protein>
<reference evidence="3" key="1">
    <citation type="journal article" date="2019" name="Int. J. Syst. Evol. Microbiol.">
        <title>The Global Catalogue of Microorganisms (GCM) 10K type strain sequencing project: providing services to taxonomists for standard genome sequencing and annotation.</title>
        <authorList>
            <consortium name="The Broad Institute Genomics Platform"/>
            <consortium name="The Broad Institute Genome Sequencing Center for Infectious Disease"/>
            <person name="Wu L."/>
            <person name="Ma J."/>
        </authorList>
    </citation>
    <scope>NUCLEOTIDE SEQUENCE [LARGE SCALE GENOMIC DNA]</scope>
    <source>
        <strain evidence="3">CGMCC 1.15905</strain>
    </source>
</reference>
<sequence length="300" mass="31583">MPVLDFLPMQPGSLPALVAAMQLREQACPGLKPDNAARWIWRGAVGARAPLAIVYLHGFTASPGECADAPERLAAALGANAYVPRLPGHGLIADDALQGITEDDWLGAAREALAIGNALGERVVLVGSSLGASLATLLAADHADVVAAVVSWSLGVRPYDPAELDRLCASDDIVRDPRPRSEAQLTYWSAGVHPDGFLALRQLLATQMTPATAARVGVPYLLACYHGSSPQQDRTASVAAMREFFDALATPAEQRRFLAYSPGAHSIASPWRSAAAEAVLQDTISFVREYVPGAQDSVGA</sequence>
<dbReference type="InterPro" id="IPR000073">
    <property type="entry name" value="AB_hydrolase_1"/>
</dbReference>
<dbReference type="Gene3D" id="3.40.50.1820">
    <property type="entry name" value="alpha/beta hydrolase"/>
    <property type="match status" value="1"/>
</dbReference>
<dbReference type="EMBL" id="BMKC01000002">
    <property type="protein sequence ID" value="GGA81798.1"/>
    <property type="molecule type" value="Genomic_DNA"/>
</dbReference>
<dbReference type="RefSeq" id="WP_188663751.1">
    <property type="nucleotide sequence ID" value="NZ_BMKC01000002.1"/>
</dbReference>
<accession>A0ABQ1HM77</accession>
<feature type="domain" description="AB hydrolase-1" evidence="1">
    <location>
        <begin position="53"/>
        <end position="274"/>
    </location>
</feature>
<keyword evidence="3" id="KW-1185">Reference proteome</keyword>
<dbReference type="SUPFAM" id="SSF53474">
    <property type="entry name" value="alpha/beta-Hydrolases"/>
    <property type="match status" value="1"/>
</dbReference>
<name>A0ABQ1HM77_9GAMM</name>
<dbReference type="Proteomes" id="UP000623419">
    <property type="component" value="Unassembled WGS sequence"/>
</dbReference>
<proteinExistence type="predicted"/>
<comment type="caution">
    <text evidence="2">The sequence shown here is derived from an EMBL/GenBank/DDBJ whole genome shotgun (WGS) entry which is preliminary data.</text>
</comment>